<dbReference type="Proteomes" id="UP000248764">
    <property type="component" value="Unassembled WGS sequence"/>
</dbReference>
<dbReference type="EMBL" id="POTW01000007">
    <property type="protein sequence ID" value="PZF85651.1"/>
    <property type="molecule type" value="Genomic_DNA"/>
</dbReference>
<comment type="caution">
    <text evidence="2">The sequence shown here is derived from an EMBL/GenBank/DDBJ whole genome shotgun (WGS) entry which is preliminary data.</text>
</comment>
<dbReference type="AlphaFoldDB" id="A0A2W2BDD7"/>
<evidence type="ECO:0000313" key="2">
    <source>
        <dbReference type="EMBL" id="PZF85651.1"/>
    </source>
</evidence>
<keyword evidence="3" id="KW-1185">Reference proteome</keyword>
<sequence>MASQVRTIERSTGRTVGQWAEVVAAAGLEKHGQIVSFLKTEHGLTHGNANTLAHRIRESSGDGPPSDAELLDAQYRGAKAALRPIYDEVVLVATGLGDDVTVAVKKTGVSLRRKKQFALVEAPSAKRLQLGFNLRGVAPTDRLRAMTGMCTHATDLTDVGDVDDLVAGWLRAAYDGAG</sequence>
<accession>A0A2W2BDD7</accession>
<dbReference type="Pfam" id="PF14117">
    <property type="entry name" value="DUF4287"/>
    <property type="match status" value="1"/>
</dbReference>
<organism evidence="2 3">
    <name type="scientific">Jiangella anatolica</name>
    <dbReference type="NCBI Taxonomy" id="2670374"/>
    <lineage>
        <taxon>Bacteria</taxon>
        <taxon>Bacillati</taxon>
        <taxon>Actinomycetota</taxon>
        <taxon>Actinomycetes</taxon>
        <taxon>Jiangellales</taxon>
        <taxon>Jiangellaceae</taxon>
        <taxon>Jiangella</taxon>
    </lineage>
</organism>
<proteinExistence type="predicted"/>
<evidence type="ECO:0000313" key="3">
    <source>
        <dbReference type="Proteomes" id="UP000248764"/>
    </source>
</evidence>
<protein>
    <submittedName>
        <fullName evidence="2">DUF4287 domain-containing protein</fullName>
    </submittedName>
</protein>
<dbReference type="InterPro" id="IPR043714">
    <property type="entry name" value="DUF5655"/>
</dbReference>
<dbReference type="InterPro" id="IPR025629">
    <property type="entry name" value="DUF4287"/>
</dbReference>
<name>A0A2W2BDD7_9ACTN</name>
<dbReference type="Pfam" id="PF18899">
    <property type="entry name" value="DUF5655"/>
    <property type="match status" value="1"/>
</dbReference>
<reference evidence="2 3" key="1">
    <citation type="submission" date="2018-01" db="EMBL/GenBank/DDBJ databases">
        <title>Draft genome sequence of Jiangella sp. GTF31.</title>
        <authorList>
            <person name="Sahin N."/>
            <person name="Ay H."/>
            <person name="Saygin H."/>
        </authorList>
    </citation>
    <scope>NUCLEOTIDE SEQUENCE [LARGE SCALE GENOMIC DNA]</scope>
    <source>
        <strain evidence="2 3">GTF31</strain>
    </source>
</reference>
<feature type="domain" description="DUF5655" evidence="1">
    <location>
        <begin position="72"/>
        <end position="175"/>
    </location>
</feature>
<evidence type="ECO:0000259" key="1">
    <source>
        <dbReference type="Pfam" id="PF18899"/>
    </source>
</evidence>
<gene>
    <name evidence="2" type="ORF">C1I92_04195</name>
</gene>